<keyword evidence="11" id="KW-1185">Reference proteome</keyword>
<dbReference type="InterPro" id="IPR038286">
    <property type="entry name" value="IPK_sf"/>
</dbReference>
<feature type="region of interest" description="Disordered" evidence="9">
    <location>
        <begin position="1"/>
        <end position="20"/>
    </location>
</feature>
<comment type="similarity">
    <text evidence="1 8">Belongs to the inositol phosphokinase (IPK) family.</text>
</comment>
<evidence type="ECO:0000313" key="10">
    <source>
        <dbReference type="EMBL" id="TQE12845.1"/>
    </source>
</evidence>
<keyword evidence="5 8" id="KW-0067">ATP-binding</keyword>
<evidence type="ECO:0000256" key="1">
    <source>
        <dbReference type="ARBA" id="ARBA00007374"/>
    </source>
</evidence>
<evidence type="ECO:0000256" key="6">
    <source>
        <dbReference type="ARBA" id="ARBA00036164"/>
    </source>
</evidence>
<keyword evidence="4 8" id="KW-0418">Kinase</keyword>
<accession>A0A540NP99</accession>
<dbReference type="Gene3D" id="3.30.470.160">
    <property type="entry name" value="Inositol polyphosphate kinase"/>
    <property type="match status" value="2"/>
</dbReference>
<proteinExistence type="inferred from homology"/>
<comment type="caution">
    <text evidence="10">The sequence shown here is derived from an EMBL/GenBank/DDBJ whole genome shotgun (WGS) entry which is preliminary data.</text>
</comment>
<evidence type="ECO:0000256" key="4">
    <source>
        <dbReference type="ARBA" id="ARBA00022777"/>
    </source>
</evidence>
<dbReference type="GO" id="GO:0047326">
    <property type="term" value="F:inositol-1,3,4,6-tetrakisphosphate 5-kinase activity"/>
    <property type="evidence" value="ECO:0007669"/>
    <property type="project" value="RHEA"/>
</dbReference>
<evidence type="ECO:0000256" key="8">
    <source>
        <dbReference type="RuleBase" id="RU363090"/>
    </source>
</evidence>
<comment type="function">
    <text evidence="8">Inositol phosphate kinase with a broad substrate specificity.</text>
</comment>
<reference evidence="10 11" key="1">
    <citation type="journal article" date="2019" name="G3 (Bethesda)">
        <title>Sequencing of a Wild Apple (Malus baccata) Genome Unravels the Differences Between Cultivated and Wild Apple Species Regarding Disease Resistance and Cold Tolerance.</title>
        <authorList>
            <person name="Chen X."/>
        </authorList>
    </citation>
    <scope>NUCLEOTIDE SEQUENCE [LARGE SCALE GENOMIC DNA]</scope>
    <source>
        <strain evidence="11">cv. Shandingzi</strain>
        <tissue evidence="10">Leaves</tissue>
    </source>
</reference>
<dbReference type="InterPro" id="IPR005522">
    <property type="entry name" value="IPK"/>
</dbReference>
<dbReference type="GO" id="GO:0008440">
    <property type="term" value="F:inositol-1,4,5-trisphosphate 3-kinase activity"/>
    <property type="evidence" value="ECO:0007669"/>
    <property type="project" value="TreeGrafter"/>
</dbReference>
<evidence type="ECO:0000256" key="5">
    <source>
        <dbReference type="ARBA" id="ARBA00022840"/>
    </source>
</evidence>
<dbReference type="AlphaFoldDB" id="A0A540NP99"/>
<dbReference type="GO" id="GO:0005737">
    <property type="term" value="C:cytoplasm"/>
    <property type="evidence" value="ECO:0007669"/>
    <property type="project" value="TreeGrafter"/>
</dbReference>
<protein>
    <recommendedName>
        <fullName evidence="8">Inositol polyphosphate multikinase</fullName>
        <ecNumber evidence="8">2.7.1.140</ecNumber>
        <ecNumber evidence="8">2.7.1.151</ecNumber>
    </recommendedName>
</protein>
<gene>
    <name evidence="10" type="ORF">C1H46_001491</name>
</gene>
<evidence type="ECO:0000256" key="9">
    <source>
        <dbReference type="SAM" id="MobiDB-lite"/>
    </source>
</evidence>
<name>A0A540NP99_MALBA</name>
<dbReference type="GO" id="GO:0005634">
    <property type="term" value="C:nucleus"/>
    <property type="evidence" value="ECO:0007669"/>
    <property type="project" value="TreeGrafter"/>
</dbReference>
<evidence type="ECO:0000256" key="7">
    <source>
        <dbReference type="ARBA" id="ARBA00036525"/>
    </source>
</evidence>
<comment type="catalytic activity">
    <reaction evidence="6 8">
        <text>1D-myo-inositol 1,4,5-trisphosphate + 2 ATP = 1D-myo-inositol 1,3,4,5,6-pentakisphosphate + 2 ADP + 2 H(+)</text>
        <dbReference type="Rhea" id="RHEA:32359"/>
        <dbReference type="ChEBI" id="CHEBI:15378"/>
        <dbReference type="ChEBI" id="CHEBI:30616"/>
        <dbReference type="ChEBI" id="CHEBI:57733"/>
        <dbReference type="ChEBI" id="CHEBI:203600"/>
        <dbReference type="ChEBI" id="CHEBI:456216"/>
        <dbReference type="EC" id="2.7.1.151"/>
    </reaction>
</comment>
<dbReference type="Proteomes" id="UP000315295">
    <property type="component" value="Unassembled WGS sequence"/>
</dbReference>
<dbReference type="STRING" id="106549.A0A540NP99"/>
<comment type="catalytic activity">
    <reaction evidence="7 8">
        <text>1D-myo-inositol 1,3,4,6-tetrakisphosphate + ATP = 1D-myo-inositol 1,3,4,5,6-pentakisphosphate + ADP + H(+)</text>
        <dbReference type="Rhea" id="RHEA:12717"/>
        <dbReference type="ChEBI" id="CHEBI:15378"/>
        <dbReference type="ChEBI" id="CHEBI:30616"/>
        <dbReference type="ChEBI" id="CHEBI:57660"/>
        <dbReference type="ChEBI" id="CHEBI:57733"/>
        <dbReference type="ChEBI" id="CHEBI:456216"/>
        <dbReference type="EC" id="2.7.1.140"/>
    </reaction>
</comment>
<evidence type="ECO:0000313" key="11">
    <source>
        <dbReference type="Proteomes" id="UP000315295"/>
    </source>
</evidence>
<dbReference type="SUPFAM" id="SSF56104">
    <property type="entry name" value="SAICAR synthase-like"/>
    <property type="match status" value="2"/>
</dbReference>
<dbReference type="PANTHER" id="PTHR12400:SF51">
    <property type="entry name" value="INOSITOL POLYPHOSPHATE MULTIKINASE"/>
    <property type="match status" value="1"/>
</dbReference>
<dbReference type="Pfam" id="PF03770">
    <property type="entry name" value="IPK"/>
    <property type="match status" value="2"/>
</dbReference>
<dbReference type="EC" id="2.7.1.140" evidence="8"/>
<dbReference type="EMBL" id="VIEB01000015">
    <property type="protein sequence ID" value="TQE12845.1"/>
    <property type="molecule type" value="Genomic_DNA"/>
</dbReference>
<sequence>MLKVPDHQVAGHQAGGGKLGPLVDDSGHFYKPLQSDERGSHEVAFYTAFSTDTRIPDQFRKFFPVFHGTKLLEASDGSGLYPHLALEDIVSGRTHPCILDAKIGARTWYPQAAEDYLQKCLKKDRETACLELGFRISGLQVYGNKLTGLWKPDRHVIQSGSVDNSKLALRKFVSSNPSTDSDIKPDCSFTSTVYGGPDGILAQLLVLKSWFEEQTFYHFYSCLVETMLKVPDHQVAGHQAGGGKLGPLVDDSGHFYKPLQSDERGSHEVAFYTAFSTDTRIPDQFRKFFPVFHGTKLLEASDGSGLYPHLALEDIVSGRTHPCILDAKIGARTWYPQAAEDYLQKCLKKDRETACLELGFRISGLQVYGNKLTGLWKPDRHVIQNGSVDNSKLALRKFVSSNPSTDSDIKPDCSFTSTVYGGPDGILAQLLVLKSWFEEQTFYHFYSCSVLMVYDKESILQGKNRGAQIKLVDFAHVIDGRGVIDHNFLGGLCSLIKMITDIVTSPST</sequence>
<evidence type="ECO:0000256" key="2">
    <source>
        <dbReference type="ARBA" id="ARBA00022679"/>
    </source>
</evidence>
<dbReference type="PANTHER" id="PTHR12400">
    <property type="entry name" value="INOSITOL POLYPHOSPHATE KINASE"/>
    <property type="match status" value="1"/>
</dbReference>
<keyword evidence="2 8" id="KW-0808">Transferase</keyword>
<evidence type="ECO:0000256" key="3">
    <source>
        <dbReference type="ARBA" id="ARBA00022741"/>
    </source>
</evidence>
<organism evidence="10 11">
    <name type="scientific">Malus baccata</name>
    <name type="common">Siberian crab apple</name>
    <name type="synonym">Pyrus baccata</name>
    <dbReference type="NCBI Taxonomy" id="106549"/>
    <lineage>
        <taxon>Eukaryota</taxon>
        <taxon>Viridiplantae</taxon>
        <taxon>Streptophyta</taxon>
        <taxon>Embryophyta</taxon>
        <taxon>Tracheophyta</taxon>
        <taxon>Spermatophyta</taxon>
        <taxon>Magnoliopsida</taxon>
        <taxon>eudicotyledons</taxon>
        <taxon>Gunneridae</taxon>
        <taxon>Pentapetalae</taxon>
        <taxon>rosids</taxon>
        <taxon>fabids</taxon>
        <taxon>Rosales</taxon>
        <taxon>Rosaceae</taxon>
        <taxon>Amygdaloideae</taxon>
        <taxon>Maleae</taxon>
        <taxon>Malus</taxon>
    </lineage>
</organism>
<keyword evidence="3 8" id="KW-0547">Nucleotide-binding</keyword>
<dbReference type="GO" id="GO:0005524">
    <property type="term" value="F:ATP binding"/>
    <property type="evidence" value="ECO:0007669"/>
    <property type="project" value="UniProtKB-KW"/>
</dbReference>
<dbReference type="EC" id="2.7.1.151" evidence="8"/>
<dbReference type="GO" id="GO:0032958">
    <property type="term" value="P:inositol phosphate biosynthetic process"/>
    <property type="evidence" value="ECO:0007669"/>
    <property type="project" value="InterPro"/>
</dbReference>